<comment type="similarity">
    <text evidence="2">Belongs to the RLP family.</text>
</comment>
<evidence type="ECO:0000256" key="8">
    <source>
        <dbReference type="ARBA" id="ARBA00023136"/>
    </source>
</evidence>
<evidence type="ECO:0000256" key="6">
    <source>
        <dbReference type="ARBA" id="ARBA00022737"/>
    </source>
</evidence>
<evidence type="ECO:0008006" key="13">
    <source>
        <dbReference type="Google" id="ProtNLM"/>
    </source>
</evidence>
<dbReference type="EMBL" id="KZ772962">
    <property type="protein sequence ID" value="PTQ26977.1"/>
    <property type="molecule type" value="Genomic_DNA"/>
</dbReference>
<organism evidence="11 12">
    <name type="scientific">Marchantia polymorpha</name>
    <name type="common">Common liverwort</name>
    <name type="synonym">Marchantia aquatica</name>
    <dbReference type="NCBI Taxonomy" id="3197"/>
    <lineage>
        <taxon>Eukaryota</taxon>
        <taxon>Viridiplantae</taxon>
        <taxon>Streptophyta</taxon>
        <taxon>Embryophyta</taxon>
        <taxon>Marchantiophyta</taxon>
        <taxon>Marchantiopsida</taxon>
        <taxon>Marchantiidae</taxon>
        <taxon>Marchantiales</taxon>
        <taxon>Marchantiaceae</taxon>
        <taxon>Marchantia</taxon>
    </lineage>
</organism>
<evidence type="ECO:0000256" key="7">
    <source>
        <dbReference type="ARBA" id="ARBA00022989"/>
    </source>
</evidence>
<evidence type="ECO:0000256" key="4">
    <source>
        <dbReference type="ARBA" id="ARBA00022692"/>
    </source>
</evidence>
<dbReference type="Gramene" id="Mp7g02950.1">
    <property type="protein sequence ID" value="Mp7g02950.1.cds1"/>
    <property type="gene ID" value="Mp7g02950"/>
</dbReference>
<feature type="transmembrane region" description="Helical" evidence="10">
    <location>
        <begin position="159"/>
        <end position="182"/>
    </location>
</feature>
<keyword evidence="6" id="KW-0677">Repeat</keyword>
<evidence type="ECO:0000256" key="5">
    <source>
        <dbReference type="ARBA" id="ARBA00022729"/>
    </source>
</evidence>
<evidence type="ECO:0000256" key="2">
    <source>
        <dbReference type="ARBA" id="ARBA00009592"/>
    </source>
</evidence>
<dbReference type="OrthoDB" id="544346at2759"/>
<dbReference type="GO" id="GO:0016020">
    <property type="term" value="C:membrane"/>
    <property type="evidence" value="ECO:0007669"/>
    <property type="project" value="UniProtKB-SubCell"/>
</dbReference>
<evidence type="ECO:0000256" key="10">
    <source>
        <dbReference type="SAM" id="Phobius"/>
    </source>
</evidence>
<keyword evidence="12" id="KW-1185">Reference proteome</keyword>
<dbReference type="InterPro" id="IPR046956">
    <property type="entry name" value="RLP23-like"/>
</dbReference>
<proteinExistence type="inferred from homology"/>
<dbReference type="Pfam" id="PF00560">
    <property type="entry name" value="LRR_1"/>
    <property type="match status" value="3"/>
</dbReference>
<evidence type="ECO:0000256" key="1">
    <source>
        <dbReference type="ARBA" id="ARBA00004479"/>
    </source>
</evidence>
<keyword evidence="3" id="KW-0433">Leucine-rich repeat</keyword>
<evidence type="ECO:0000256" key="3">
    <source>
        <dbReference type="ARBA" id="ARBA00022614"/>
    </source>
</evidence>
<keyword evidence="7 10" id="KW-1133">Transmembrane helix</keyword>
<keyword evidence="4 10" id="KW-0812">Transmembrane</keyword>
<accession>A0A2R6VZE0</accession>
<dbReference type="FunFam" id="3.80.10.10:FF:000111">
    <property type="entry name" value="LRR receptor-like serine/threonine-protein kinase ERECTA"/>
    <property type="match status" value="1"/>
</dbReference>
<dbReference type="InterPro" id="IPR001611">
    <property type="entry name" value="Leu-rich_rpt"/>
</dbReference>
<dbReference type="Proteomes" id="UP000244005">
    <property type="component" value="Unassembled WGS sequence"/>
</dbReference>
<dbReference type="InterPro" id="IPR032675">
    <property type="entry name" value="LRR_dom_sf"/>
</dbReference>
<gene>
    <name evidence="11" type="ORF">MARPO_0251s0004</name>
</gene>
<keyword evidence="9" id="KW-0325">Glycoprotein</keyword>
<dbReference type="OMA" id="FHEYDYS"/>
<dbReference type="AlphaFoldDB" id="A0A2R6VZE0"/>
<evidence type="ECO:0000313" key="12">
    <source>
        <dbReference type="Proteomes" id="UP000244005"/>
    </source>
</evidence>
<keyword evidence="8 10" id="KW-0472">Membrane</keyword>
<dbReference type="PANTHER" id="PTHR48063">
    <property type="entry name" value="LRR RECEPTOR-LIKE KINASE"/>
    <property type="match status" value="1"/>
</dbReference>
<keyword evidence="5" id="KW-0732">Signal</keyword>
<dbReference type="SUPFAM" id="SSF52058">
    <property type="entry name" value="L domain-like"/>
    <property type="match status" value="1"/>
</dbReference>
<evidence type="ECO:0000256" key="9">
    <source>
        <dbReference type="ARBA" id="ARBA00023180"/>
    </source>
</evidence>
<protein>
    <recommendedName>
        <fullName evidence="13">Leucine-rich repeat-containing N-terminal plant-type domain-containing protein</fullName>
    </recommendedName>
</protein>
<reference evidence="12" key="1">
    <citation type="journal article" date="2017" name="Cell">
        <title>Insights into land plant evolution garnered from the Marchantia polymorpha genome.</title>
        <authorList>
            <person name="Bowman J.L."/>
            <person name="Kohchi T."/>
            <person name="Yamato K.T."/>
            <person name="Jenkins J."/>
            <person name="Shu S."/>
            <person name="Ishizaki K."/>
            <person name="Yamaoka S."/>
            <person name="Nishihama R."/>
            <person name="Nakamura Y."/>
            <person name="Berger F."/>
            <person name="Adam C."/>
            <person name="Aki S.S."/>
            <person name="Althoff F."/>
            <person name="Araki T."/>
            <person name="Arteaga-Vazquez M.A."/>
            <person name="Balasubrmanian S."/>
            <person name="Barry K."/>
            <person name="Bauer D."/>
            <person name="Boehm C.R."/>
            <person name="Briginshaw L."/>
            <person name="Caballero-Perez J."/>
            <person name="Catarino B."/>
            <person name="Chen F."/>
            <person name="Chiyoda S."/>
            <person name="Chovatia M."/>
            <person name="Davies K.M."/>
            <person name="Delmans M."/>
            <person name="Demura T."/>
            <person name="Dierschke T."/>
            <person name="Dolan L."/>
            <person name="Dorantes-Acosta A.E."/>
            <person name="Eklund D.M."/>
            <person name="Florent S.N."/>
            <person name="Flores-Sandoval E."/>
            <person name="Fujiyama A."/>
            <person name="Fukuzawa H."/>
            <person name="Galik B."/>
            <person name="Grimanelli D."/>
            <person name="Grimwood J."/>
            <person name="Grossniklaus U."/>
            <person name="Hamada T."/>
            <person name="Haseloff J."/>
            <person name="Hetherington A.J."/>
            <person name="Higo A."/>
            <person name="Hirakawa Y."/>
            <person name="Hundley H.N."/>
            <person name="Ikeda Y."/>
            <person name="Inoue K."/>
            <person name="Inoue S.I."/>
            <person name="Ishida S."/>
            <person name="Jia Q."/>
            <person name="Kakita M."/>
            <person name="Kanazawa T."/>
            <person name="Kawai Y."/>
            <person name="Kawashima T."/>
            <person name="Kennedy M."/>
            <person name="Kinose K."/>
            <person name="Kinoshita T."/>
            <person name="Kohara Y."/>
            <person name="Koide E."/>
            <person name="Komatsu K."/>
            <person name="Kopischke S."/>
            <person name="Kubo M."/>
            <person name="Kyozuka J."/>
            <person name="Lagercrantz U."/>
            <person name="Lin S.S."/>
            <person name="Lindquist E."/>
            <person name="Lipzen A.M."/>
            <person name="Lu C.W."/>
            <person name="De Luna E."/>
            <person name="Martienssen R.A."/>
            <person name="Minamino N."/>
            <person name="Mizutani M."/>
            <person name="Mizutani M."/>
            <person name="Mochizuki N."/>
            <person name="Monte I."/>
            <person name="Mosher R."/>
            <person name="Nagasaki H."/>
            <person name="Nakagami H."/>
            <person name="Naramoto S."/>
            <person name="Nishitani K."/>
            <person name="Ohtani M."/>
            <person name="Okamoto T."/>
            <person name="Okumura M."/>
            <person name="Phillips J."/>
            <person name="Pollak B."/>
            <person name="Reinders A."/>
            <person name="Rovekamp M."/>
            <person name="Sano R."/>
            <person name="Sawa S."/>
            <person name="Schmid M.W."/>
            <person name="Shirakawa M."/>
            <person name="Solano R."/>
            <person name="Spunde A."/>
            <person name="Suetsugu N."/>
            <person name="Sugano S."/>
            <person name="Sugiyama A."/>
            <person name="Sun R."/>
            <person name="Suzuki Y."/>
            <person name="Takenaka M."/>
            <person name="Takezawa D."/>
            <person name="Tomogane H."/>
            <person name="Tsuzuki M."/>
            <person name="Ueda T."/>
            <person name="Umeda M."/>
            <person name="Ward J.M."/>
            <person name="Watanabe Y."/>
            <person name="Yazaki K."/>
            <person name="Yokoyama R."/>
            <person name="Yoshitake Y."/>
            <person name="Yotsui I."/>
            <person name="Zachgo S."/>
            <person name="Schmutz J."/>
        </authorList>
    </citation>
    <scope>NUCLEOTIDE SEQUENCE [LARGE SCALE GENOMIC DNA]</scope>
    <source>
        <strain evidence="12">Tak-1</strain>
    </source>
</reference>
<comment type="subcellular location">
    <subcellularLocation>
        <location evidence="1">Membrane</location>
        <topology evidence="1">Single-pass type I membrane protein</topology>
    </subcellularLocation>
</comment>
<evidence type="ECO:0000313" key="11">
    <source>
        <dbReference type="EMBL" id="PTQ26977.1"/>
    </source>
</evidence>
<name>A0A2R6VZE0_MARPO</name>
<dbReference type="Gene3D" id="3.80.10.10">
    <property type="entry name" value="Ribonuclease Inhibitor"/>
    <property type="match status" value="1"/>
</dbReference>
<sequence length="216" mass="23485">MASKDTLYFDDLIINIKGGPLDLQYLLSAQTSFDVSSNLLFGNIPEELAKLYGLLHLTLFENNFTGTIPASLGKISNLESLDLSTTSLFGAIPQEIGHLSSLTYFNVAHNHLSGVIPSGPLTSSYNASSFAYNDGLCGSPLPRCVNTDDALLQSSSNKWISFPGVLAGAVIGFFSMSAIIILNRSLRVFFLQAPYGKAYIRHYTSGRPYGMYRPPK</sequence>